<evidence type="ECO:0000256" key="13">
    <source>
        <dbReference type="SAM" id="Phobius"/>
    </source>
</evidence>
<feature type="transmembrane region" description="Helical" evidence="13">
    <location>
        <begin position="626"/>
        <end position="645"/>
    </location>
</feature>
<evidence type="ECO:0000256" key="11">
    <source>
        <dbReference type="ARBA" id="ARBA00038076"/>
    </source>
</evidence>
<evidence type="ECO:0000256" key="12">
    <source>
        <dbReference type="ARBA" id="ARBA00038388"/>
    </source>
</evidence>
<dbReference type="GO" id="GO:0022857">
    <property type="term" value="F:transmembrane transporter activity"/>
    <property type="evidence" value="ECO:0007669"/>
    <property type="project" value="UniProtKB-ARBA"/>
</dbReference>
<dbReference type="InterPro" id="IPR025857">
    <property type="entry name" value="MacB_PCD"/>
</dbReference>
<dbReference type="PANTHER" id="PTHR30572:SF4">
    <property type="entry name" value="ABC TRANSPORTER PERMEASE YTRF"/>
    <property type="match status" value="1"/>
</dbReference>
<reference evidence="15 16" key="1">
    <citation type="submission" date="2020-08" db="EMBL/GenBank/DDBJ databases">
        <title>Genomic Encyclopedia of Type Strains, Phase IV (KMG-IV): sequencing the most valuable type-strain genomes for metagenomic binning, comparative biology and taxonomic classification.</title>
        <authorList>
            <person name="Goeker M."/>
        </authorList>
    </citation>
    <scope>NUCLEOTIDE SEQUENCE [LARGE SCALE GENOMIC DNA]</scope>
    <source>
        <strain evidence="15 16">DSM 102850</strain>
    </source>
</reference>
<dbReference type="InterPro" id="IPR003439">
    <property type="entry name" value="ABC_transporter-like_ATP-bd"/>
</dbReference>
<dbReference type="PANTHER" id="PTHR30572">
    <property type="entry name" value="MEMBRANE COMPONENT OF TRANSPORTER-RELATED"/>
    <property type="match status" value="1"/>
</dbReference>
<proteinExistence type="inferred from homology"/>
<feature type="transmembrane region" description="Helical" evidence="13">
    <location>
        <begin position="287"/>
        <end position="307"/>
    </location>
</feature>
<dbReference type="InterPro" id="IPR027417">
    <property type="entry name" value="P-loop_NTPase"/>
</dbReference>
<dbReference type="CDD" id="cd03255">
    <property type="entry name" value="ABC_MJ0796_LolCDE_FtsE"/>
    <property type="match status" value="1"/>
</dbReference>
<keyword evidence="2" id="KW-0813">Transport</keyword>
<dbReference type="Pfam" id="PF12704">
    <property type="entry name" value="MacB_PCD"/>
    <property type="match status" value="1"/>
</dbReference>
<keyword evidence="8 13" id="KW-1133">Transmembrane helix</keyword>
<keyword evidence="15" id="KW-0378">Hydrolase</keyword>
<dbReference type="PROSITE" id="PS00211">
    <property type="entry name" value="ABC_TRANSPORTER_1"/>
    <property type="match status" value="1"/>
</dbReference>
<dbReference type="EC" id="3.6.3.-" evidence="15"/>
<dbReference type="GO" id="GO:0005886">
    <property type="term" value="C:plasma membrane"/>
    <property type="evidence" value="ECO:0007669"/>
    <property type="project" value="UniProtKB-SubCell"/>
</dbReference>
<dbReference type="SMART" id="SM00382">
    <property type="entry name" value="AAA"/>
    <property type="match status" value="1"/>
</dbReference>
<evidence type="ECO:0000256" key="1">
    <source>
        <dbReference type="ARBA" id="ARBA00004429"/>
    </source>
</evidence>
<comment type="caution">
    <text evidence="15">The sequence shown here is derived from an EMBL/GenBank/DDBJ whole genome shotgun (WGS) entry which is preliminary data.</text>
</comment>
<keyword evidence="7 15" id="KW-0067">ATP-binding</keyword>
<accession>A0A840I7V7</accession>
<keyword evidence="10" id="KW-0046">Antibiotic resistance</keyword>
<keyword evidence="3" id="KW-1003">Cell membrane</keyword>
<evidence type="ECO:0000256" key="9">
    <source>
        <dbReference type="ARBA" id="ARBA00023136"/>
    </source>
</evidence>
<dbReference type="Pfam" id="PF02687">
    <property type="entry name" value="FtsX"/>
    <property type="match status" value="1"/>
</dbReference>
<dbReference type="EMBL" id="JACHOB010000012">
    <property type="protein sequence ID" value="MBB4660415.1"/>
    <property type="molecule type" value="Genomic_DNA"/>
</dbReference>
<dbReference type="InterPro" id="IPR017911">
    <property type="entry name" value="MacB-like_ATP-bd"/>
</dbReference>
<dbReference type="RefSeq" id="WP_183819938.1">
    <property type="nucleotide sequence ID" value="NZ_JACHOB010000012.1"/>
</dbReference>
<evidence type="ECO:0000256" key="8">
    <source>
        <dbReference type="ARBA" id="ARBA00022989"/>
    </source>
</evidence>
<evidence type="ECO:0000313" key="15">
    <source>
        <dbReference type="EMBL" id="MBB4660415.1"/>
    </source>
</evidence>
<name>A0A840I7V7_9PROT</name>
<feature type="transmembrane region" description="Helical" evidence="13">
    <location>
        <begin position="582"/>
        <end position="606"/>
    </location>
</feature>
<evidence type="ECO:0000256" key="7">
    <source>
        <dbReference type="ARBA" id="ARBA00022840"/>
    </source>
</evidence>
<dbReference type="InterPro" id="IPR003838">
    <property type="entry name" value="ABC3_permease_C"/>
</dbReference>
<evidence type="ECO:0000256" key="3">
    <source>
        <dbReference type="ARBA" id="ARBA00022475"/>
    </source>
</evidence>
<dbReference type="Pfam" id="PF00005">
    <property type="entry name" value="ABC_tran"/>
    <property type="match status" value="1"/>
</dbReference>
<dbReference type="FunFam" id="3.40.50.300:FF:000032">
    <property type="entry name" value="Export ABC transporter ATP-binding protein"/>
    <property type="match status" value="1"/>
</dbReference>
<evidence type="ECO:0000256" key="5">
    <source>
        <dbReference type="ARBA" id="ARBA00022692"/>
    </source>
</evidence>
<organism evidence="15 16">
    <name type="scientific">Parvularcula dongshanensis</name>
    <dbReference type="NCBI Taxonomy" id="1173995"/>
    <lineage>
        <taxon>Bacteria</taxon>
        <taxon>Pseudomonadati</taxon>
        <taxon>Pseudomonadota</taxon>
        <taxon>Alphaproteobacteria</taxon>
        <taxon>Parvularculales</taxon>
        <taxon>Parvularculaceae</taxon>
        <taxon>Parvularcula</taxon>
    </lineage>
</organism>
<comment type="similarity">
    <text evidence="12">Belongs to the ABC transporter superfamily. Macrolide exporter (TC 3.A.1.122) family.</text>
</comment>
<keyword evidence="5 13" id="KW-0812">Transmembrane</keyword>
<dbReference type="InterPro" id="IPR017871">
    <property type="entry name" value="ABC_transporter-like_CS"/>
</dbReference>
<dbReference type="Proteomes" id="UP000563524">
    <property type="component" value="Unassembled WGS sequence"/>
</dbReference>
<dbReference type="PROSITE" id="PS50893">
    <property type="entry name" value="ABC_TRANSPORTER_2"/>
    <property type="match status" value="1"/>
</dbReference>
<dbReference type="Gene3D" id="3.40.50.300">
    <property type="entry name" value="P-loop containing nucleotide triphosphate hydrolases"/>
    <property type="match status" value="1"/>
</dbReference>
<keyword evidence="16" id="KW-1185">Reference proteome</keyword>
<dbReference type="InterPro" id="IPR003593">
    <property type="entry name" value="AAA+_ATPase"/>
</dbReference>
<gene>
    <name evidence="15" type="ORF">GGQ59_002967</name>
</gene>
<keyword evidence="9 13" id="KW-0472">Membrane</keyword>
<evidence type="ECO:0000256" key="4">
    <source>
        <dbReference type="ARBA" id="ARBA00022519"/>
    </source>
</evidence>
<evidence type="ECO:0000256" key="6">
    <source>
        <dbReference type="ARBA" id="ARBA00022741"/>
    </source>
</evidence>
<dbReference type="GO" id="GO:0098796">
    <property type="term" value="C:membrane protein complex"/>
    <property type="evidence" value="ECO:0007669"/>
    <property type="project" value="UniProtKB-ARBA"/>
</dbReference>
<dbReference type="GO" id="GO:0016887">
    <property type="term" value="F:ATP hydrolysis activity"/>
    <property type="evidence" value="ECO:0007669"/>
    <property type="project" value="InterPro"/>
</dbReference>
<dbReference type="AlphaFoldDB" id="A0A840I7V7"/>
<dbReference type="SUPFAM" id="SSF52540">
    <property type="entry name" value="P-loop containing nucleoside triphosphate hydrolases"/>
    <property type="match status" value="1"/>
</dbReference>
<protein>
    <submittedName>
        <fullName evidence="15">Macrolide transport system ATP-binding/permease protein</fullName>
        <ecNumber evidence="15">3.6.3.-</ecNumber>
    </submittedName>
</protein>
<feature type="transmembrane region" description="Helical" evidence="13">
    <location>
        <begin position="537"/>
        <end position="562"/>
    </location>
</feature>
<dbReference type="InterPro" id="IPR050250">
    <property type="entry name" value="Macrolide_Exporter_MacB"/>
</dbReference>
<evidence type="ECO:0000256" key="2">
    <source>
        <dbReference type="ARBA" id="ARBA00022448"/>
    </source>
</evidence>
<evidence type="ECO:0000259" key="14">
    <source>
        <dbReference type="PROSITE" id="PS50893"/>
    </source>
</evidence>
<dbReference type="GO" id="GO:0046677">
    <property type="term" value="P:response to antibiotic"/>
    <property type="evidence" value="ECO:0007669"/>
    <property type="project" value="UniProtKB-KW"/>
</dbReference>
<comment type="subcellular location">
    <subcellularLocation>
        <location evidence="1">Cell inner membrane</location>
        <topology evidence="1">Multi-pass membrane protein</topology>
    </subcellularLocation>
</comment>
<evidence type="ECO:0000256" key="10">
    <source>
        <dbReference type="ARBA" id="ARBA00023251"/>
    </source>
</evidence>
<sequence length="660" mass="69356">MSNLQDRRSDDRSNAPENAALLVLEDVSRTYRSGPAEVRALDCVSLTIREGEFVSIMGQSGSGKSTLMNVLGCLDRPTAGRYRVAGRDAGGLEADELAALRRETFGFVFQRYNLLSNVSAAENVEVPAIYAGTPPPARRSRANTLLATLGLGDRTHHRPNELSGGQQQRVSIARALMNDPAVVLADEPTGALDSRSSEEVMALLKELHAAGRTVIVITHDPEVAAFAPRRIALRDGRVISDEGSGIAVRPHRPDAAEDGGTVGVAQRLSEAVKTALRSLRANVFRTALTLLGVVIGVAAVVTMLAIGEGSQRDVLSRIEEMGSDLLFVRPGAPGTRTRGDAVATLTVGDAEALAGLDNVLASVPEREGRATLRANGTDYATSITGTNADYPTARSRDVSEGTFFQASDLASYSTVAVLGRTVADNLFPNGGAIGNYVLISGVPFTIIGLLEERGASSFGQDQDDVVLVPITTGFVRLFGRSYLSSLTVRVADTATIAQTESEIVSSLIARHGTEDFQVRNTASLLETVQGTQRTFTILLGSVAAVSLIVGGIGVMNIMLVSVSERTREIGVRMATGARRSDIMLQFSTEALVVGCLGGVIGVLAGVGTALGAARLGTTIALTPEPAILAFCCAVVTGLVFGYLPARQAARMDPVRALATE</sequence>
<dbReference type="GO" id="GO:0005524">
    <property type="term" value="F:ATP binding"/>
    <property type="evidence" value="ECO:0007669"/>
    <property type="project" value="UniProtKB-KW"/>
</dbReference>
<keyword evidence="4" id="KW-0997">Cell inner membrane</keyword>
<feature type="domain" description="ABC transporter" evidence="14">
    <location>
        <begin position="22"/>
        <end position="261"/>
    </location>
</feature>
<evidence type="ECO:0000313" key="16">
    <source>
        <dbReference type="Proteomes" id="UP000563524"/>
    </source>
</evidence>
<comment type="similarity">
    <text evidence="11">Belongs to the ABC-4 integral membrane protein family.</text>
</comment>
<keyword evidence="6" id="KW-0547">Nucleotide-binding</keyword>